<evidence type="ECO:0000313" key="6">
    <source>
        <dbReference type="Proteomes" id="UP000198415"/>
    </source>
</evidence>
<dbReference type="InterPro" id="IPR009081">
    <property type="entry name" value="PP-bd_ACP"/>
</dbReference>
<dbReference type="SUPFAM" id="SSF52777">
    <property type="entry name" value="CoA-dependent acyltransferases"/>
    <property type="match status" value="2"/>
</dbReference>
<sequence length="1023" mass="108921">MIDLSPQQERMWFLQRLDPSDASYNIYWIHRLRGPLDAEALARALEATVTRHEVLRTRYRQHDGVPVGDVTAPAPVPVERVDVDRPDAVDAEAAAHRLVLDRINEPFDLAAGPPLRVTLLRLGDADHILCVVVHHIAADGLSMRIVGDEIAAAYRSFVAGATPPARPVEPAHRDYVAALHSDAGRQSTEQARKFWADELAGAADLQLPVDLPRAAVRTTTGGLHRLELPADLLREVDAVARRHRCTAFMILLAAYEVLLARHAGQENFCVGVPVAGRDQVEFERVVGCLATTIAIRADVAGMPSFDSLVERVRARCLSAFSHQHLPFAEVMAALDVSRDRSRTPVYQAMFSLQYEQPEPFSLGSASGAAYHVDHAQAKCDLAMEIWRGPAGARLDVSYSVGLFTAATAERLAQRFVTLLRGLLSTPDVPVGSVDLLSPAEHRLLIEWGEGGPLTRGSGATVLDRFLDQARRSPQAPAVSWDGGEWSYAELAEQSRRVAARLRAAGVRPGGVVGVFLPRGAMLIAALLGVWRAGAAYVPLDPRYAAGRTAQALQDSGAACVLVDARSAEQMPAESDTPVVRVDDAGTEETATGTAPEGGDTAYVIYTSGSTGRPKGVAVSHAALTAFLDATAALVGGTGPEAAWLGLTSVSFDISGLEMYLPLATGGRVAVCGEEIAAGDGAAVVGFARRQRVTHVQATPSGWQVLLAGGYHRPEVTALVGGEALPLPLARQLRAASGRLFNMYGPTETTIWSACWAVPAEPARVSLGGPIPGTRLRVLDPSGGLCPIGVPGELVIGGAGVALGYLYRPDLTGQRFVPDPWGPPGARMYRTGDLVRYRADGGLEFLGRHDQQVKVRGHRLELGEVEGALRAAPGVREAVAALHGDRLVGYVTGDVDAERVRAGLAAVLPGYAVPSTVLVLPALPLTPNGKLDRSALPAEPAVPTPTDRHEYVGAAAQLHDIWCEVLGRASIGPDENIFDLGGHSLTMARIAARIRERVGVDLPLSAFFDAPTIRGISRLVQADR</sequence>
<dbReference type="GO" id="GO:0031177">
    <property type="term" value="F:phosphopantetheine binding"/>
    <property type="evidence" value="ECO:0007669"/>
    <property type="project" value="InterPro"/>
</dbReference>
<organism evidence="5 6">
    <name type="scientific">Actinoplanes regularis</name>
    <dbReference type="NCBI Taxonomy" id="52697"/>
    <lineage>
        <taxon>Bacteria</taxon>
        <taxon>Bacillati</taxon>
        <taxon>Actinomycetota</taxon>
        <taxon>Actinomycetes</taxon>
        <taxon>Micromonosporales</taxon>
        <taxon>Micromonosporaceae</taxon>
        <taxon>Actinoplanes</taxon>
    </lineage>
</organism>
<dbReference type="PANTHER" id="PTHR45527:SF1">
    <property type="entry name" value="FATTY ACID SYNTHASE"/>
    <property type="match status" value="1"/>
</dbReference>
<dbReference type="InterPro" id="IPR010071">
    <property type="entry name" value="AA_adenyl_dom"/>
</dbReference>
<dbReference type="InterPro" id="IPR020845">
    <property type="entry name" value="AMP-binding_CS"/>
</dbReference>
<dbReference type="PROSITE" id="PS50075">
    <property type="entry name" value="CARRIER"/>
    <property type="match status" value="1"/>
</dbReference>
<dbReference type="SUPFAM" id="SSF56801">
    <property type="entry name" value="Acetyl-CoA synthetase-like"/>
    <property type="match status" value="1"/>
</dbReference>
<dbReference type="AlphaFoldDB" id="A0A239JZ86"/>
<keyword evidence="6" id="KW-1185">Reference proteome</keyword>
<reference evidence="5 6" key="1">
    <citation type="submission" date="2017-06" db="EMBL/GenBank/DDBJ databases">
        <authorList>
            <person name="Kim H.J."/>
            <person name="Triplett B.A."/>
        </authorList>
    </citation>
    <scope>NUCLEOTIDE SEQUENCE [LARGE SCALE GENOMIC DNA]</scope>
    <source>
        <strain evidence="5 6">DSM 43151</strain>
    </source>
</reference>
<dbReference type="SUPFAM" id="SSF47336">
    <property type="entry name" value="ACP-like"/>
    <property type="match status" value="1"/>
</dbReference>
<dbReference type="InterPro" id="IPR006162">
    <property type="entry name" value="Ppantetheine_attach_site"/>
</dbReference>
<gene>
    <name evidence="5" type="ORF">SAMN06264365_14023</name>
</gene>
<keyword evidence="2" id="KW-0596">Phosphopantetheine</keyword>
<dbReference type="Pfam" id="PF00501">
    <property type="entry name" value="AMP-binding"/>
    <property type="match status" value="1"/>
</dbReference>
<dbReference type="Pfam" id="PF13193">
    <property type="entry name" value="AMP-binding_C"/>
    <property type="match status" value="1"/>
</dbReference>
<name>A0A239JZ86_9ACTN</name>
<dbReference type="Gene3D" id="3.40.50.980">
    <property type="match status" value="2"/>
</dbReference>
<dbReference type="InterPro" id="IPR025110">
    <property type="entry name" value="AMP-bd_C"/>
</dbReference>
<dbReference type="Gene3D" id="3.30.559.30">
    <property type="entry name" value="Nonribosomal peptide synthetase, condensation domain"/>
    <property type="match status" value="1"/>
</dbReference>
<dbReference type="InterPro" id="IPR045851">
    <property type="entry name" value="AMP-bd_C_sf"/>
</dbReference>
<dbReference type="OrthoDB" id="2472181at2"/>
<evidence type="ECO:0000259" key="4">
    <source>
        <dbReference type="PROSITE" id="PS50075"/>
    </source>
</evidence>
<dbReference type="Proteomes" id="UP000198415">
    <property type="component" value="Unassembled WGS sequence"/>
</dbReference>
<dbReference type="Gene3D" id="3.30.559.10">
    <property type="entry name" value="Chloramphenicol acetyltransferase-like domain"/>
    <property type="match status" value="1"/>
</dbReference>
<dbReference type="Pfam" id="PF00550">
    <property type="entry name" value="PP-binding"/>
    <property type="match status" value="1"/>
</dbReference>
<dbReference type="RefSeq" id="WP_089299169.1">
    <property type="nucleotide sequence ID" value="NZ_BOMU01000134.1"/>
</dbReference>
<dbReference type="SMART" id="SM00823">
    <property type="entry name" value="PKS_PP"/>
    <property type="match status" value="1"/>
</dbReference>
<dbReference type="FunFam" id="3.40.50.980:FF:000001">
    <property type="entry name" value="Non-ribosomal peptide synthetase"/>
    <property type="match status" value="1"/>
</dbReference>
<dbReference type="PANTHER" id="PTHR45527">
    <property type="entry name" value="NONRIBOSOMAL PEPTIDE SYNTHETASE"/>
    <property type="match status" value="1"/>
</dbReference>
<dbReference type="GO" id="GO:0043041">
    <property type="term" value="P:amino acid activation for nonribosomal peptide biosynthetic process"/>
    <property type="evidence" value="ECO:0007669"/>
    <property type="project" value="TreeGrafter"/>
</dbReference>
<dbReference type="NCBIfam" id="TIGR01733">
    <property type="entry name" value="AA-adenyl-dom"/>
    <property type="match status" value="1"/>
</dbReference>
<dbReference type="PROSITE" id="PS00455">
    <property type="entry name" value="AMP_BINDING"/>
    <property type="match status" value="1"/>
</dbReference>
<comment type="cofactor">
    <cofactor evidence="1">
        <name>pantetheine 4'-phosphate</name>
        <dbReference type="ChEBI" id="CHEBI:47942"/>
    </cofactor>
</comment>
<dbReference type="GO" id="GO:0005737">
    <property type="term" value="C:cytoplasm"/>
    <property type="evidence" value="ECO:0007669"/>
    <property type="project" value="TreeGrafter"/>
</dbReference>
<feature type="domain" description="Carrier" evidence="4">
    <location>
        <begin position="948"/>
        <end position="1023"/>
    </location>
</feature>
<evidence type="ECO:0000256" key="1">
    <source>
        <dbReference type="ARBA" id="ARBA00001957"/>
    </source>
</evidence>
<protein>
    <submittedName>
        <fullName evidence="5">Amino acid adenylation domain-containing protein</fullName>
    </submittedName>
</protein>
<dbReference type="FunFam" id="3.40.50.12780:FF:000012">
    <property type="entry name" value="Non-ribosomal peptide synthetase"/>
    <property type="match status" value="1"/>
</dbReference>
<dbReference type="InterPro" id="IPR001242">
    <property type="entry name" value="Condensation_dom"/>
</dbReference>
<dbReference type="PROSITE" id="PS00012">
    <property type="entry name" value="PHOSPHOPANTETHEINE"/>
    <property type="match status" value="1"/>
</dbReference>
<evidence type="ECO:0000256" key="3">
    <source>
        <dbReference type="ARBA" id="ARBA00022553"/>
    </source>
</evidence>
<dbReference type="InterPro" id="IPR020806">
    <property type="entry name" value="PKS_PP-bd"/>
</dbReference>
<dbReference type="InterPro" id="IPR036736">
    <property type="entry name" value="ACP-like_sf"/>
</dbReference>
<dbReference type="Gene3D" id="1.10.1200.10">
    <property type="entry name" value="ACP-like"/>
    <property type="match status" value="1"/>
</dbReference>
<dbReference type="Gene3D" id="3.30.300.30">
    <property type="match status" value="1"/>
</dbReference>
<accession>A0A239JZ86</accession>
<dbReference type="CDD" id="cd19531">
    <property type="entry name" value="LCL_NRPS-like"/>
    <property type="match status" value="1"/>
</dbReference>
<dbReference type="Gene3D" id="2.30.38.10">
    <property type="entry name" value="Luciferase, Domain 3"/>
    <property type="match status" value="1"/>
</dbReference>
<dbReference type="EMBL" id="FZNR01000040">
    <property type="protein sequence ID" value="SNT11121.1"/>
    <property type="molecule type" value="Genomic_DNA"/>
</dbReference>
<evidence type="ECO:0000256" key="2">
    <source>
        <dbReference type="ARBA" id="ARBA00022450"/>
    </source>
</evidence>
<dbReference type="GO" id="GO:0044550">
    <property type="term" value="P:secondary metabolite biosynthetic process"/>
    <property type="evidence" value="ECO:0007669"/>
    <property type="project" value="TreeGrafter"/>
</dbReference>
<proteinExistence type="predicted"/>
<keyword evidence="3" id="KW-0597">Phosphoprotein</keyword>
<dbReference type="GO" id="GO:0003824">
    <property type="term" value="F:catalytic activity"/>
    <property type="evidence" value="ECO:0007669"/>
    <property type="project" value="InterPro"/>
</dbReference>
<dbReference type="InterPro" id="IPR023213">
    <property type="entry name" value="CAT-like_dom_sf"/>
</dbReference>
<dbReference type="InterPro" id="IPR000873">
    <property type="entry name" value="AMP-dep_synth/lig_dom"/>
</dbReference>
<dbReference type="GO" id="GO:0008610">
    <property type="term" value="P:lipid biosynthetic process"/>
    <property type="evidence" value="ECO:0007669"/>
    <property type="project" value="UniProtKB-ARBA"/>
</dbReference>
<evidence type="ECO:0000313" key="5">
    <source>
        <dbReference type="EMBL" id="SNT11121.1"/>
    </source>
</evidence>
<dbReference type="Pfam" id="PF00668">
    <property type="entry name" value="Condensation"/>
    <property type="match status" value="1"/>
</dbReference>